<evidence type="ECO:0000313" key="2">
    <source>
        <dbReference type="EMBL" id="GGC07610.1"/>
    </source>
</evidence>
<gene>
    <name evidence="2" type="ORF">GCM10011352_37340</name>
</gene>
<dbReference type="EMBL" id="BMIJ01000008">
    <property type="protein sequence ID" value="GGC07610.1"/>
    <property type="molecule type" value="Genomic_DNA"/>
</dbReference>
<comment type="caution">
    <text evidence="2">The sequence shown here is derived from an EMBL/GenBank/DDBJ whole genome shotgun (WGS) entry which is preliminary data.</text>
</comment>
<dbReference type="InterPro" id="IPR007534">
    <property type="entry name" value="LuxE"/>
</dbReference>
<sequence length="361" mass="40664">MSPVSFIDEPVYGWSAGRKRPWLLEQLNQLTRNHLERCTDYRRLMDSVEGGRHAQTLADLYPLSVRLFKQNRLLSIDDDEVFRVLTSSGTTSQQVSRIYLDRETAALQSKALVKIMQPWLGRQRLPMLIIDHPGVITERSSFSARGAGIQGMMVFGRRPVYALNADLSPNWGAIDEFVESHRGQPILLFGFTFMVWQLLQALNEEGRSLALHDGVLVHSGGWKKLQDQAVDNATFKARSQHLFGVDRVHNFYGMVEQVGSVFVECERGHLHTPLFADLLIRDAQTGNLKPNGETGIIEVLSVLPRSYPGHVLLTEDRGRILGEDDCACGRMGKYFEVLGRVPRAEVRGCSDTVEPSKAEEY</sequence>
<dbReference type="Pfam" id="PF04443">
    <property type="entry name" value="LuxE"/>
    <property type="match status" value="1"/>
</dbReference>
<dbReference type="SUPFAM" id="SSF56801">
    <property type="entry name" value="Acetyl-CoA synthetase-like"/>
    <property type="match status" value="1"/>
</dbReference>
<dbReference type="RefSeq" id="WP_188751131.1">
    <property type="nucleotide sequence ID" value="NZ_BMIJ01000008.1"/>
</dbReference>
<evidence type="ECO:0000259" key="1">
    <source>
        <dbReference type="Pfam" id="PF04443"/>
    </source>
</evidence>
<dbReference type="Proteomes" id="UP000629025">
    <property type="component" value="Unassembled WGS sequence"/>
</dbReference>
<dbReference type="InterPro" id="IPR042099">
    <property type="entry name" value="ANL_N_sf"/>
</dbReference>
<reference evidence="3" key="1">
    <citation type="journal article" date="2019" name="Int. J. Syst. Evol. Microbiol.">
        <title>The Global Catalogue of Microorganisms (GCM) 10K type strain sequencing project: providing services to taxonomists for standard genome sequencing and annotation.</title>
        <authorList>
            <consortium name="The Broad Institute Genomics Platform"/>
            <consortium name="The Broad Institute Genome Sequencing Center for Infectious Disease"/>
            <person name="Wu L."/>
            <person name="Ma J."/>
        </authorList>
    </citation>
    <scope>NUCLEOTIDE SEQUENCE [LARGE SCALE GENOMIC DNA]</scope>
    <source>
        <strain evidence="3">CGMCC 1.15341</strain>
    </source>
</reference>
<evidence type="ECO:0000313" key="3">
    <source>
        <dbReference type="Proteomes" id="UP000629025"/>
    </source>
</evidence>
<proteinExistence type="predicted"/>
<name>A0ABQ1KQB3_9GAMM</name>
<accession>A0ABQ1KQB3</accession>
<keyword evidence="3" id="KW-1185">Reference proteome</keyword>
<dbReference type="Gene3D" id="3.40.50.12780">
    <property type="entry name" value="N-terminal domain of ligase-like"/>
    <property type="match status" value="1"/>
</dbReference>
<organism evidence="2 3">
    <name type="scientific">Marinobacterium zhoushanense</name>
    <dbReference type="NCBI Taxonomy" id="1679163"/>
    <lineage>
        <taxon>Bacteria</taxon>
        <taxon>Pseudomonadati</taxon>
        <taxon>Pseudomonadota</taxon>
        <taxon>Gammaproteobacteria</taxon>
        <taxon>Oceanospirillales</taxon>
        <taxon>Oceanospirillaceae</taxon>
        <taxon>Marinobacterium</taxon>
    </lineage>
</organism>
<protein>
    <submittedName>
        <fullName evidence="2">Acyl-protein synthetase</fullName>
    </submittedName>
</protein>
<feature type="domain" description="Acyl-protein synthetase LuxE" evidence="1">
    <location>
        <begin position="12"/>
        <end position="353"/>
    </location>
</feature>